<dbReference type="Proteomes" id="UP000828390">
    <property type="component" value="Unassembled WGS sequence"/>
</dbReference>
<proteinExistence type="predicted"/>
<dbReference type="EMBL" id="JAIWYP010000009">
    <property type="protein sequence ID" value="KAH3769083.1"/>
    <property type="molecule type" value="Genomic_DNA"/>
</dbReference>
<dbReference type="AlphaFoldDB" id="A0A9D4IEH1"/>
<reference evidence="1" key="2">
    <citation type="submission" date="2020-11" db="EMBL/GenBank/DDBJ databases">
        <authorList>
            <person name="McCartney M.A."/>
            <person name="Auch B."/>
            <person name="Kono T."/>
            <person name="Mallez S."/>
            <person name="Becker A."/>
            <person name="Gohl D.M."/>
            <person name="Silverstein K.A.T."/>
            <person name="Koren S."/>
            <person name="Bechman K.B."/>
            <person name="Herman A."/>
            <person name="Abrahante J.E."/>
            <person name="Garbe J."/>
        </authorList>
    </citation>
    <scope>NUCLEOTIDE SEQUENCE</scope>
    <source>
        <strain evidence="1">Duluth1</strain>
        <tissue evidence="1">Whole animal</tissue>
    </source>
</reference>
<comment type="caution">
    <text evidence="1">The sequence shown here is derived from an EMBL/GenBank/DDBJ whole genome shotgun (WGS) entry which is preliminary data.</text>
</comment>
<protein>
    <submittedName>
        <fullName evidence="1">Uncharacterized protein</fullName>
    </submittedName>
</protein>
<keyword evidence="2" id="KW-1185">Reference proteome</keyword>
<name>A0A9D4IEH1_DREPO</name>
<evidence type="ECO:0000313" key="2">
    <source>
        <dbReference type="Proteomes" id="UP000828390"/>
    </source>
</evidence>
<reference evidence="1" key="1">
    <citation type="journal article" date="2019" name="bioRxiv">
        <title>The Genome of the Zebra Mussel, Dreissena polymorpha: A Resource for Invasive Species Research.</title>
        <authorList>
            <person name="McCartney M.A."/>
            <person name="Auch B."/>
            <person name="Kono T."/>
            <person name="Mallez S."/>
            <person name="Zhang Y."/>
            <person name="Obille A."/>
            <person name="Becker A."/>
            <person name="Abrahante J.E."/>
            <person name="Garbe J."/>
            <person name="Badalamenti J.P."/>
            <person name="Herman A."/>
            <person name="Mangelson H."/>
            <person name="Liachko I."/>
            <person name="Sullivan S."/>
            <person name="Sone E.D."/>
            <person name="Koren S."/>
            <person name="Silverstein K.A.T."/>
            <person name="Beckman K.B."/>
            <person name="Gohl D.M."/>
        </authorList>
    </citation>
    <scope>NUCLEOTIDE SEQUENCE</scope>
    <source>
        <strain evidence="1">Duluth1</strain>
        <tissue evidence="1">Whole animal</tissue>
    </source>
</reference>
<accession>A0A9D4IEH1</accession>
<gene>
    <name evidence="1" type="ORF">DPMN_170330</name>
</gene>
<organism evidence="1 2">
    <name type="scientific">Dreissena polymorpha</name>
    <name type="common">Zebra mussel</name>
    <name type="synonym">Mytilus polymorpha</name>
    <dbReference type="NCBI Taxonomy" id="45954"/>
    <lineage>
        <taxon>Eukaryota</taxon>
        <taxon>Metazoa</taxon>
        <taxon>Spiralia</taxon>
        <taxon>Lophotrochozoa</taxon>
        <taxon>Mollusca</taxon>
        <taxon>Bivalvia</taxon>
        <taxon>Autobranchia</taxon>
        <taxon>Heteroconchia</taxon>
        <taxon>Euheterodonta</taxon>
        <taxon>Imparidentia</taxon>
        <taxon>Neoheterodontei</taxon>
        <taxon>Myida</taxon>
        <taxon>Dreissenoidea</taxon>
        <taxon>Dreissenidae</taxon>
        <taxon>Dreissena</taxon>
    </lineage>
</organism>
<sequence>MCLHGKYGKDIGFLKKRNLSPSAAYAVSRPSCTTFRFRFYKMVDVFSVRD</sequence>
<evidence type="ECO:0000313" key="1">
    <source>
        <dbReference type="EMBL" id="KAH3769083.1"/>
    </source>
</evidence>